<dbReference type="Proteomes" id="UP000078428">
    <property type="component" value="Unassembled WGS sequence"/>
</dbReference>
<gene>
    <name evidence="1" type="ORF">A6A04_20440</name>
</gene>
<evidence type="ECO:0000313" key="2">
    <source>
        <dbReference type="Proteomes" id="UP000078428"/>
    </source>
</evidence>
<accession>A0A178ME07</accession>
<comment type="caution">
    <text evidence="1">The sequence shown here is derived from an EMBL/GenBank/DDBJ whole genome shotgun (WGS) entry which is preliminary data.</text>
</comment>
<reference evidence="1 2" key="1">
    <citation type="submission" date="2016-04" db="EMBL/GenBank/DDBJ databases">
        <title>Draft genome sequence of freshwater magnetotactic bacteria Magnetospirillum marisnigri SP-1 and Magnetospirillum moscoviense BB-1.</title>
        <authorList>
            <person name="Koziaeva V."/>
            <person name="Dziuba M.V."/>
            <person name="Ivanov T.M."/>
            <person name="Kuznetsov B."/>
            <person name="Grouzdev D.S."/>
        </authorList>
    </citation>
    <scope>NUCLEOTIDE SEQUENCE [LARGE SCALE GENOMIC DNA]</scope>
    <source>
        <strain evidence="1 2">SP-1</strain>
    </source>
</reference>
<protein>
    <submittedName>
        <fullName evidence="1">Uncharacterized protein</fullName>
    </submittedName>
</protein>
<organism evidence="1 2">
    <name type="scientific">Paramagnetospirillum marisnigri</name>
    <dbReference type="NCBI Taxonomy" id="1285242"/>
    <lineage>
        <taxon>Bacteria</taxon>
        <taxon>Pseudomonadati</taxon>
        <taxon>Pseudomonadota</taxon>
        <taxon>Alphaproteobacteria</taxon>
        <taxon>Rhodospirillales</taxon>
        <taxon>Magnetospirillaceae</taxon>
        <taxon>Paramagnetospirillum</taxon>
    </lineage>
</organism>
<name>A0A178ME07_9PROT</name>
<sequence length="130" mass="14018">MGGSIMTIKTNLPFTLMALGHTVSDGVVTVADGSVDEYPDRCYASVVVTGTVLAWGRGGVVGQDTAIDQFLDSSIWIQSGQIDGVVENSTIRVNRVTRVDPRSGDVDFNDLDRNLQIVNQICENSKTNIK</sequence>
<dbReference type="EMBL" id="LWQT01000084">
    <property type="protein sequence ID" value="OAN47051.1"/>
    <property type="molecule type" value="Genomic_DNA"/>
</dbReference>
<keyword evidence="2" id="KW-1185">Reference proteome</keyword>
<evidence type="ECO:0000313" key="1">
    <source>
        <dbReference type="EMBL" id="OAN47051.1"/>
    </source>
</evidence>
<proteinExistence type="predicted"/>
<dbReference type="AlphaFoldDB" id="A0A178ME07"/>